<protein>
    <recommendedName>
        <fullName evidence="3">UNC-45/Cro1/She4 central domain-containing protein</fullName>
    </recommendedName>
</protein>
<dbReference type="OrthoDB" id="26149at2759"/>
<dbReference type="AlphaFoldDB" id="A0A1V8THF1"/>
<organism evidence="1 2">
    <name type="scientific">Cryoendolithus antarcticus</name>
    <dbReference type="NCBI Taxonomy" id="1507870"/>
    <lineage>
        <taxon>Eukaryota</taxon>
        <taxon>Fungi</taxon>
        <taxon>Dikarya</taxon>
        <taxon>Ascomycota</taxon>
        <taxon>Pezizomycotina</taxon>
        <taxon>Dothideomycetes</taxon>
        <taxon>Dothideomycetidae</taxon>
        <taxon>Cladosporiales</taxon>
        <taxon>Cladosporiaceae</taxon>
        <taxon>Cryoendolithus</taxon>
    </lineage>
</organism>
<evidence type="ECO:0000313" key="2">
    <source>
        <dbReference type="Proteomes" id="UP000192596"/>
    </source>
</evidence>
<dbReference type="InParanoid" id="A0A1V8THF1"/>
<keyword evidence="2" id="KW-1185">Reference proteome</keyword>
<evidence type="ECO:0000313" key="1">
    <source>
        <dbReference type="EMBL" id="OQO10786.1"/>
    </source>
</evidence>
<dbReference type="SUPFAM" id="SSF48371">
    <property type="entry name" value="ARM repeat"/>
    <property type="match status" value="1"/>
</dbReference>
<dbReference type="EMBL" id="NAJO01000008">
    <property type="protein sequence ID" value="OQO10786.1"/>
    <property type="molecule type" value="Genomic_DNA"/>
</dbReference>
<gene>
    <name evidence="1" type="ORF">B0A48_04086</name>
</gene>
<sequence length="523" mass="57443">MAAAATTSDPERHDLESLLRVMHSSDATSDQFATAVTTLADLSRTSADTRKALEGHDVIKRLMDALAVPILLETPERQTTAIAILRCLGNACYGTDDDDDDEDDNRVASTIVEYGFEWVHHLPSTEAQLKGRGATVSIMAVRVLNNISTLSTAVPTQMALDSLDTWLIDILASSMLPDDAVTYAMNLFASIYTLGVREPPTPATLSKERLSLLLSLAEKYACDPIHGVMSSDRLAAVSTSVCNYLSGGEGEKKQIVDFGLQGKLWDLFVLVDRLSQAPGDVKDAQSKSGETLRRNLFQGDGRLWDASMEFLKPDPKFLSVSEPVVEAEDQRFTQAQLLSYVWLLSDLADDAAFARKGLKDPLVGDIVQLLSQPPITETESISARKLSPYRLTAACQILSNVLNHGVWRSAAPLVQHDLIHTYLIADLVETDHDEYLHAGSYLLCQLARPNAEVRQQLALTPGMSGVCGRLARHHNPALREDAARLITALVRDSPATRQMYLPLMEEVSALNETHRAVREKQEE</sequence>
<dbReference type="STRING" id="1507870.A0A1V8THF1"/>
<proteinExistence type="predicted"/>
<comment type="caution">
    <text evidence="1">The sequence shown here is derived from an EMBL/GenBank/DDBJ whole genome shotgun (WGS) entry which is preliminary data.</text>
</comment>
<dbReference type="Gene3D" id="1.25.10.10">
    <property type="entry name" value="Leucine-rich Repeat Variant"/>
    <property type="match status" value="2"/>
</dbReference>
<dbReference type="InterPro" id="IPR011989">
    <property type="entry name" value="ARM-like"/>
</dbReference>
<dbReference type="Proteomes" id="UP000192596">
    <property type="component" value="Unassembled WGS sequence"/>
</dbReference>
<dbReference type="InterPro" id="IPR016024">
    <property type="entry name" value="ARM-type_fold"/>
</dbReference>
<evidence type="ECO:0008006" key="3">
    <source>
        <dbReference type="Google" id="ProtNLM"/>
    </source>
</evidence>
<reference evidence="2" key="1">
    <citation type="submission" date="2017-03" db="EMBL/GenBank/DDBJ databases">
        <title>Genomes of endolithic fungi from Antarctica.</title>
        <authorList>
            <person name="Coleine C."/>
            <person name="Masonjones S."/>
            <person name="Stajich J.E."/>
        </authorList>
    </citation>
    <scope>NUCLEOTIDE SEQUENCE [LARGE SCALE GENOMIC DNA]</scope>
    <source>
        <strain evidence="2">CCFEE 5527</strain>
    </source>
</reference>
<name>A0A1V8THF1_9PEZI</name>
<accession>A0A1V8THF1</accession>